<dbReference type="AlphaFoldDB" id="A0A7U2I7H6"/>
<keyword evidence="2" id="KW-1185">Reference proteome</keyword>
<accession>A0A7U2I7H6</accession>
<proteinExistence type="predicted"/>
<evidence type="ECO:0000313" key="2">
    <source>
        <dbReference type="Proteomes" id="UP000663193"/>
    </source>
</evidence>
<dbReference type="VEuPathDB" id="FungiDB:JI435_441430"/>
<sequence length="192" mass="21711">MKRDALPLDDFLDAGHFGQSWHMPDDEMARIQLAGTKSSLMRDVTLRKGNWDMGWNTFALYTVLSQKTHHALPRAQSNRRTAGLVMTTGGWRPRCGRVFQDLVQALSRPHNRESMLGRCVACGYWLTHDPTCPLVLQTKIVPRAQGRVTEGRRVACPSRRKQGFSLRHYSSLHRGGSVRTTESELHLLCDAS</sequence>
<gene>
    <name evidence="1" type="ORF">JI435_441430</name>
</gene>
<evidence type="ECO:0000313" key="1">
    <source>
        <dbReference type="EMBL" id="QRD02932.1"/>
    </source>
</evidence>
<name>A0A7U2I7H6_PHANO</name>
<dbReference type="EMBL" id="CP069036">
    <property type="protein sequence ID" value="QRD02932.1"/>
    <property type="molecule type" value="Genomic_DNA"/>
</dbReference>
<organism evidence="1 2">
    <name type="scientific">Phaeosphaeria nodorum (strain SN15 / ATCC MYA-4574 / FGSC 10173)</name>
    <name type="common">Glume blotch fungus</name>
    <name type="synonym">Parastagonospora nodorum</name>
    <dbReference type="NCBI Taxonomy" id="321614"/>
    <lineage>
        <taxon>Eukaryota</taxon>
        <taxon>Fungi</taxon>
        <taxon>Dikarya</taxon>
        <taxon>Ascomycota</taxon>
        <taxon>Pezizomycotina</taxon>
        <taxon>Dothideomycetes</taxon>
        <taxon>Pleosporomycetidae</taxon>
        <taxon>Pleosporales</taxon>
        <taxon>Pleosporineae</taxon>
        <taxon>Phaeosphaeriaceae</taxon>
        <taxon>Parastagonospora</taxon>
    </lineage>
</organism>
<reference evidence="2" key="1">
    <citation type="journal article" date="2021" name="BMC Genomics">
        <title>Chromosome-level genome assembly and manually-curated proteome of model necrotroph Parastagonospora nodorum Sn15 reveals a genome-wide trove of candidate effector homologs, and redundancy of virulence-related functions within an accessory chromosome.</title>
        <authorList>
            <person name="Bertazzoni S."/>
            <person name="Jones D.A.B."/>
            <person name="Phan H.T."/>
            <person name="Tan K.-C."/>
            <person name="Hane J.K."/>
        </authorList>
    </citation>
    <scope>NUCLEOTIDE SEQUENCE [LARGE SCALE GENOMIC DNA]</scope>
    <source>
        <strain evidence="2">SN15 / ATCC MYA-4574 / FGSC 10173)</strain>
    </source>
</reference>
<dbReference type="Proteomes" id="UP000663193">
    <property type="component" value="Chromosome 14"/>
</dbReference>
<protein>
    <submittedName>
        <fullName evidence="1">Uncharacterized protein</fullName>
    </submittedName>
</protein>